<dbReference type="InterPro" id="IPR020845">
    <property type="entry name" value="AMP-binding_CS"/>
</dbReference>
<dbReference type="OrthoDB" id="9765680at2"/>
<proteinExistence type="inferred from homology"/>
<dbReference type="Proteomes" id="UP000199545">
    <property type="component" value="Unassembled WGS sequence"/>
</dbReference>
<evidence type="ECO:0000259" key="4">
    <source>
        <dbReference type="Pfam" id="PF13193"/>
    </source>
</evidence>
<dbReference type="AlphaFoldDB" id="A0A1I3UUY6"/>
<evidence type="ECO:0000313" key="5">
    <source>
        <dbReference type="EMBL" id="SFJ86509.1"/>
    </source>
</evidence>
<feature type="domain" description="AMP-binding enzyme C-terminal" evidence="4">
    <location>
        <begin position="423"/>
        <end position="499"/>
    </location>
</feature>
<dbReference type="InterPro" id="IPR025110">
    <property type="entry name" value="AMP-bd_C"/>
</dbReference>
<evidence type="ECO:0000313" key="6">
    <source>
        <dbReference type="Proteomes" id="UP000199545"/>
    </source>
</evidence>
<dbReference type="Gene3D" id="3.30.300.30">
    <property type="match status" value="1"/>
</dbReference>
<evidence type="ECO:0000259" key="3">
    <source>
        <dbReference type="Pfam" id="PF00501"/>
    </source>
</evidence>
<dbReference type="GO" id="GO:0031956">
    <property type="term" value="F:medium-chain fatty acid-CoA ligase activity"/>
    <property type="evidence" value="ECO:0007669"/>
    <property type="project" value="TreeGrafter"/>
</dbReference>
<dbReference type="PANTHER" id="PTHR43201">
    <property type="entry name" value="ACYL-COA SYNTHETASE"/>
    <property type="match status" value="1"/>
</dbReference>
<dbReference type="InterPro" id="IPR000873">
    <property type="entry name" value="AMP-dep_synth/lig_dom"/>
</dbReference>
<dbReference type="Pfam" id="PF13193">
    <property type="entry name" value="AMP-binding_C"/>
    <property type="match status" value="1"/>
</dbReference>
<feature type="domain" description="AMP-dependent synthetase/ligase" evidence="3">
    <location>
        <begin position="10"/>
        <end position="373"/>
    </location>
</feature>
<sequence length="508" mass="57521">MYPTLGVILDQTVQKYPHREALVDVAKNKRWTYAEWNQEVNQLANALTHAGVKKGDVVSTLLFNRSELVTTLFACARIGAIFNPINYRLKSREIAYIVQDAKPRVFIFERAVEEVIRPVFFQFPMTLFWTVDSTRLNWAQSYHDLLSQAPPFSPLVDVSEDDIYAIMYTSGTTGKPKGVMHRHRDMIEQSYILTHALRLSPEDRGLSAAPLYHCAELHCMFIPRVHVGATNILLHHFDPILVLETIQDEQVTVTFGAPTMWNMMLNEDLSSYRLSSLRLGLYGAAPMPPVLLRSCKEKLGIELVQAYGMTEMGPAVTILMDHEQLTKIGSAGKACLNHEVRVVTPGGRPSDILKPGEIGEIIVKGPCLMAGYYNKQIATEKVIRDGWYYTGDLGYVDEEGYLYVADRADDMIISGGENIYPREVEEVLYEHPGVLDVAVVGRRDIQWGQQVIAYVVRKDPSLTSEDLDQFCRKSNKLSNFKRPREYVFVDQLPRNASGKVQKFVLRSN</sequence>
<dbReference type="InterPro" id="IPR042099">
    <property type="entry name" value="ANL_N_sf"/>
</dbReference>
<reference evidence="5 6" key="1">
    <citation type="submission" date="2016-10" db="EMBL/GenBank/DDBJ databases">
        <authorList>
            <person name="de Groot N.N."/>
        </authorList>
    </citation>
    <scope>NUCLEOTIDE SEQUENCE [LARGE SCALE GENOMIC DNA]</scope>
    <source>
        <strain evidence="5 6">DSM 44778</strain>
    </source>
</reference>
<dbReference type="EMBL" id="FORR01000028">
    <property type="protein sequence ID" value="SFJ86509.1"/>
    <property type="molecule type" value="Genomic_DNA"/>
</dbReference>
<dbReference type="PANTHER" id="PTHR43201:SF5">
    <property type="entry name" value="MEDIUM-CHAIN ACYL-COA LIGASE ACSF2, MITOCHONDRIAL"/>
    <property type="match status" value="1"/>
</dbReference>
<dbReference type="SUPFAM" id="SSF56801">
    <property type="entry name" value="Acetyl-CoA synthetase-like"/>
    <property type="match status" value="1"/>
</dbReference>
<organism evidence="5 6">
    <name type="scientific">Thermoflavimicrobium dichotomicum</name>
    <dbReference type="NCBI Taxonomy" id="46223"/>
    <lineage>
        <taxon>Bacteria</taxon>
        <taxon>Bacillati</taxon>
        <taxon>Bacillota</taxon>
        <taxon>Bacilli</taxon>
        <taxon>Bacillales</taxon>
        <taxon>Thermoactinomycetaceae</taxon>
        <taxon>Thermoflavimicrobium</taxon>
    </lineage>
</organism>
<gene>
    <name evidence="5" type="ORF">SAMN05421852_12812</name>
</gene>
<dbReference type="GO" id="GO:0006631">
    <property type="term" value="P:fatty acid metabolic process"/>
    <property type="evidence" value="ECO:0007669"/>
    <property type="project" value="TreeGrafter"/>
</dbReference>
<keyword evidence="2" id="KW-0436">Ligase</keyword>
<protein>
    <submittedName>
        <fullName evidence="5">Fatty-acyl-CoA synthase</fullName>
    </submittedName>
</protein>
<dbReference type="RefSeq" id="WP_093231621.1">
    <property type="nucleotide sequence ID" value="NZ_FORR01000028.1"/>
</dbReference>
<dbReference type="NCBIfam" id="NF004837">
    <property type="entry name" value="PRK06187.1"/>
    <property type="match status" value="1"/>
</dbReference>
<dbReference type="FunFam" id="3.30.300.30:FF:000008">
    <property type="entry name" value="2,3-dihydroxybenzoate-AMP ligase"/>
    <property type="match status" value="1"/>
</dbReference>
<evidence type="ECO:0000256" key="2">
    <source>
        <dbReference type="ARBA" id="ARBA00022598"/>
    </source>
</evidence>
<dbReference type="STRING" id="46223.SAMN05421852_12812"/>
<name>A0A1I3UUY6_9BACL</name>
<evidence type="ECO:0000256" key="1">
    <source>
        <dbReference type="ARBA" id="ARBA00006432"/>
    </source>
</evidence>
<comment type="similarity">
    <text evidence="1">Belongs to the ATP-dependent AMP-binding enzyme family.</text>
</comment>
<accession>A0A1I3UUY6</accession>
<dbReference type="Gene3D" id="3.40.50.12780">
    <property type="entry name" value="N-terminal domain of ligase-like"/>
    <property type="match status" value="1"/>
</dbReference>
<keyword evidence="6" id="KW-1185">Reference proteome</keyword>
<dbReference type="Pfam" id="PF00501">
    <property type="entry name" value="AMP-binding"/>
    <property type="match status" value="1"/>
</dbReference>
<dbReference type="InterPro" id="IPR045851">
    <property type="entry name" value="AMP-bd_C_sf"/>
</dbReference>
<dbReference type="PROSITE" id="PS00455">
    <property type="entry name" value="AMP_BINDING"/>
    <property type="match status" value="1"/>
</dbReference>
<dbReference type="CDD" id="cd17631">
    <property type="entry name" value="FACL_FadD13-like"/>
    <property type="match status" value="1"/>
</dbReference>